<dbReference type="Proteomes" id="UP000238191">
    <property type="component" value="Unassembled WGS sequence"/>
</dbReference>
<evidence type="ECO:0000256" key="1">
    <source>
        <dbReference type="SAM" id="Phobius"/>
    </source>
</evidence>
<dbReference type="AlphaFoldDB" id="A0A2S7D4P8"/>
<keyword evidence="1" id="KW-0472">Membrane</keyword>
<evidence type="ECO:0000313" key="2">
    <source>
        <dbReference type="EMBL" id="PPU68790.1"/>
    </source>
</evidence>
<organism evidence="2 3">
    <name type="scientific">Xanthomonas pisi</name>
    <dbReference type="NCBI Taxonomy" id="56457"/>
    <lineage>
        <taxon>Bacteria</taxon>
        <taxon>Pseudomonadati</taxon>
        <taxon>Pseudomonadota</taxon>
        <taxon>Gammaproteobacteria</taxon>
        <taxon>Lysobacterales</taxon>
        <taxon>Lysobacteraceae</taxon>
        <taxon>Xanthomonas</taxon>
    </lineage>
</organism>
<keyword evidence="3" id="KW-1185">Reference proteome</keyword>
<keyword evidence="1" id="KW-1133">Transmembrane helix</keyword>
<dbReference type="RefSeq" id="WP_046964662.1">
    <property type="nucleotide sequence ID" value="NZ_MDEI01000005.1"/>
</dbReference>
<accession>A0A2S7D4P8</accession>
<dbReference type="OrthoDB" id="5997988at2"/>
<feature type="transmembrane region" description="Helical" evidence="1">
    <location>
        <begin position="59"/>
        <end position="81"/>
    </location>
</feature>
<feature type="transmembrane region" description="Helical" evidence="1">
    <location>
        <begin position="24"/>
        <end position="47"/>
    </location>
</feature>
<reference evidence="3" key="1">
    <citation type="submission" date="2016-08" db="EMBL/GenBank/DDBJ databases">
        <authorList>
            <person name="Merda D."/>
            <person name="Briand M."/>
            <person name="Taghouti G."/>
            <person name="Carrere S."/>
            <person name="Gouzy J."/>
            <person name="Portier P."/>
            <person name="Jacques M.-A."/>
            <person name="Fischer-Le Saux M."/>
        </authorList>
    </citation>
    <scope>NUCLEOTIDE SEQUENCE [LARGE SCALE GENOMIC DNA]</scope>
    <source>
        <strain evidence="3">CFBP4643</strain>
    </source>
</reference>
<gene>
    <name evidence="2" type="ORF">XpiCFBP4643_07215</name>
</gene>
<sequence>MTSSDEDERKALRRLLREIERPNASLLASNWPVFGVWLLFSGAFMYLFQTGTGSPLHPLLLALGSTCLGVFGAWIVLRSVWARQWMHLREHVDVDSVRTRLAELED</sequence>
<name>A0A2S7D4P8_9XANT</name>
<evidence type="ECO:0000313" key="3">
    <source>
        <dbReference type="Proteomes" id="UP000238191"/>
    </source>
</evidence>
<keyword evidence="1" id="KW-0812">Transmembrane</keyword>
<protein>
    <submittedName>
        <fullName evidence="2">Uncharacterized protein</fullName>
    </submittedName>
</protein>
<proteinExistence type="predicted"/>
<comment type="caution">
    <text evidence="2">The sequence shown here is derived from an EMBL/GenBank/DDBJ whole genome shotgun (WGS) entry which is preliminary data.</text>
</comment>
<dbReference type="EMBL" id="MDEI01000005">
    <property type="protein sequence ID" value="PPU68790.1"/>
    <property type="molecule type" value="Genomic_DNA"/>
</dbReference>